<sequence length="1107" mass="122859">MGRTKSSPRYLDAASQTTQQGETELAIFYSNSAEFSSAVALCRNSSIGEEHNDLISFLAAAQVYGIDVTPLTWLPHLESLGSGNRTEVSQSLVNAQLSLAFKRYDSQGNPYRFLLPELCILGQEPLRSHPNIVRLEGVCFETLPEHSTILPVLVLKKAVHGNLSEFMATEPGRNMNLDIRIQLLRQITEALNVLHQQHVIHGDIKPGNVLIFREGNEIITMVSDFGSSTISTSSQFERDIILPQSQPWAAPEHTFNPRSFLEAQKMDVFSLGLLGLWLLFHEEVIALSNPSKEGVESGRHSSGWPDVIAEMKQSRGNGLGKLVARLVSEITGAPKFLTDLGMHLSGMLSPSPETRVSSLEEFSVFLCREKYSDCTRGDSEKDEKPLVSPTTHHDFDILKSIHSLADAKFAVRQAVLNGLKSRAQASCSDCRGNAAYQLALCQHLGFAGEWKPIAANEWLEKSGKTSQQLQEDIDTIRGSDTTVPHHNKSLAALWNTGHLLLMDPTQQSAKQAELRNEREGCLREIETISNSLAENHAIVSTLRQSVVLASVGLHELEKAGELCHMIYSEMRQDSRYGPTHMVTWTVASALGAIRYLQGRYEDAVEIQQDIVETMVVTRGMDDLFTLSAKSDLSLTYYGQDDLAASRELLLEVENGMRNNLGVLHPTTLIIENDLASILFQQGDLEGAEAVFRRVLQSKKEVLGVGHRSTLATMGNLAVIARRRGNLIEAKNLNIQALGVRQDILPPGHLDISTNQGNLAAVLQNLGELEEAEALARKCLESTYKAVVADTADTLTSMHNLASIILDRGRLDEALEIYKDCRQKKETVLGPTHQLTLDTVSNMGILYIKMGDYQNALECHNFVVDTMTKDPRDRDPVILWSNQRHLATSYHSMGQYTRAKDMLEQTLVNLRDHTEDNPITFATLHALASVHDSLGNHEQALEYYQHALRGRESSRGPTSPLVLDTVEAIGELYGTLGRHNDAEHYCRRAYSGRLERLPEPLSDVYRSASSLSTVLLGACSGATRSYEKLAEAKLLAEQAFAGSERSLGPSNPTTIQLRWRLGRLRCIMGDKESGRQLLDDAYEQMRTCLGVGHPDCDLIQRDRENYMR</sequence>
<dbReference type="PROSITE" id="PS00108">
    <property type="entry name" value="PROTEIN_KINASE_ST"/>
    <property type="match status" value="1"/>
</dbReference>
<dbReference type="PANTHER" id="PTHR45641:SF19">
    <property type="entry name" value="NEPHROCYSTIN-3"/>
    <property type="match status" value="1"/>
</dbReference>
<dbReference type="SUPFAM" id="SSF56112">
    <property type="entry name" value="Protein kinase-like (PK-like)"/>
    <property type="match status" value="1"/>
</dbReference>
<dbReference type="Pfam" id="PF13374">
    <property type="entry name" value="TPR_10"/>
    <property type="match status" value="1"/>
</dbReference>
<dbReference type="Pfam" id="PF00069">
    <property type="entry name" value="Pkinase"/>
    <property type="match status" value="1"/>
</dbReference>
<evidence type="ECO:0000256" key="2">
    <source>
        <dbReference type="ARBA" id="ARBA00022803"/>
    </source>
</evidence>
<comment type="caution">
    <text evidence="5">The sequence shown here is derived from an EMBL/GenBank/DDBJ whole genome shotgun (WGS) entry which is preliminary data.</text>
</comment>
<keyword evidence="2 3" id="KW-0802">TPR repeat</keyword>
<dbReference type="InterPro" id="IPR011009">
    <property type="entry name" value="Kinase-like_dom_sf"/>
</dbReference>
<proteinExistence type="predicted"/>
<dbReference type="Proteomes" id="UP001444661">
    <property type="component" value="Unassembled WGS sequence"/>
</dbReference>
<feature type="repeat" description="TPR" evidence="3">
    <location>
        <begin position="920"/>
        <end position="953"/>
    </location>
</feature>
<dbReference type="SUPFAM" id="SSF48452">
    <property type="entry name" value="TPR-like"/>
    <property type="match status" value="3"/>
</dbReference>
<dbReference type="SMART" id="SM00220">
    <property type="entry name" value="S_TKc"/>
    <property type="match status" value="1"/>
</dbReference>
<evidence type="ECO:0000256" key="3">
    <source>
        <dbReference type="PROSITE-ProRule" id="PRU00339"/>
    </source>
</evidence>
<reference evidence="5 6" key="1">
    <citation type="submission" date="2023-01" db="EMBL/GenBank/DDBJ databases">
        <title>Analysis of 21 Apiospora genomes using comparative genomics revels a genus with tremendous synthesis potential of carbohydrate active enzymes and secondary metabolites.</title>
        <authorList>
            <person name="Sorensen T."/>
        </authorList>
    </citation>
    <scope>NUCLEOTIDE SEQUENCE [LARGE SCALE GENOMIC DNA]</scope>
    <source>
        <strain evidence="5 6">CBS 33761</strain>
    </source>
</reference>
<dbReference type="InterPro" id="IPR000719">
    <property type="entry name" value="Prot_kinase_dom"/>
</dbReference>
<dbReference type="PROSITE" id="PS50005">
    <property type="entry name" value="TPR"/>
    <property type="match status" value="1"/>
</dbReference>
<dbReference type="Pfam" id="PF13424">
    <property type="entry name" value="TPR_12"/>
    <property type="match status" value="3"/>
</dbReference>
<organism evidence="5 6">
    <name type="scientific">Apiospora rasikravindrae</name>
    <dbReference type="NCBI Taxonomy" id="990691"/>
    <lineage>
        <taxon>Eukaryota</taxon>
        <taxon>Fungi</taxon>
        <taxon>Dikarya</taxon>
        <taxon>Ascomycota</taxon>
        <taxon>Pezizomycotina</taxon>
        <taxon>Sordariomycetes</taxon>
        <taxon>Xylariomycetidae</taxon>
        <taxon>Amphisphaeriales</taxon>
        <taxon>Apiosporaceae</taxon>
        <taxon>Apiospora</taxon>
    </lineage>
</organism>
<dbReference type="InterPro" id="IPR008271">
    <property type="entry name" value="Ser/Thr_kinase_AS"/>
</dbReference>
<evidence type="ECO:0000256" key="1">
    <source>
        <dbReference type="ARBA" id="ARBA00022737"/>
    </source>
</evidence>
<dbReference type="PANTHER" id="PTHR45641">
    <property type="entry name" value="TETRATRICOPEPTIDE REPEAT PROTEIN (AFU_ORTHOLOGUE AFUA_6G03870)"/>
    <property type="match status" value="1"/>
</dbReference>
<evidence type="ECO:0000259" key="4">
    <source>
        <dbReference type="PROSITE" id="PS50011"/>
    </source>
</evidence>
<evidence type="ECO:0000313" key="5">
    <source>
        <dbReference type="EMBL" id="KAK8030033.1"/>
    </source>
</evidence>
<protein>
    <recommendedName>
        <fullName evidence="4">Protein kinase domain-containing protein</fullName>
    </recommendedName>
</protein>
<gene>
    <name evidence="5" type="ORF">PG993_011324</name>
</gene>
<dbReference type="PROSITE" id="PS50011">
    <property type="entry name" value="PROTEIN_KINASE_DOM"/>
    <property type="match status" value="1"/>
</dbReference>
<name>A0ABR1SE16_9PEZI</name>
<dbReference type="Gene3D" id="1.10.510.10">
    <property type="entry name" value="Transferase(Phosphotransferase) domain 1"/>
    <property type="match status" value="1"/>
</dbReference>
<dbReference type="SMART" id="SM00028">
    <property type="entry name" value="TPR"/>
    <property type="match status" value="6"/>
</dbReference>
<evidence type="ECO:0000313" key="6">
    <source>
        <dbReference type="Proteomes" id="UP001444661"/>
    </source>
</evidence>
<keyword evidence="6" id="KW-1185">Reference proteome</keyword>
<keyword evidence="1" id="KW-0677">Repeat</keyword>
<feature type="domain" description="Protein kinase" evidence="4">
    <location>
        <begin position="74"/>
        <end position="366"/>
    </location>
</feature>
<dbReference type="InterPro" id="IPR019734">
    <property type="entry name" value="TPR_rpt"/>
</dbReference>
<accession>A0ABR1SE16</accession>
<dbReference type="InterPro" id="IPR011990">
    <property type="entry name" value="TPR-like_helical_dom_sf"/>
</dbReference>
<dbReference type="EMBL" id="JAQQWK010000010">
    <property type="protein sequence ID" value="KAK8030033.1"/>
    <property type="molecule type" value="Genomic_DNA"/>
</dbReference>
<dbReference type="CDD" id="cd00180">
    <property type="entry name" value="PKc"/>
    <property type="match status" value="1"/>
</dbReference>
<dbReference type="Gene3D" id="1.25.40.10">
    <property type="entry name" value="Tetratricopeptide repeat domain"/>
    <property type="match status" value="3"/>
</dbReference>